<evidence type="ECO:0000256" key="4">
    <source>
        <dbReference type="ARBA" id="ARBA00022729"/>
    </source>
</evidence>
<proteinExistence type="inferred from homology"/>
<evidence type="ECO:0000256" key="5">
    <source>
        <dbReference type="ARBA" id="ARBA00022737"/>
    </source>
</evidence>
<keyword evidence="2" id="KW-0964">Secreted</keyword>
<feature type="domain" description="Thrombospondin-like N-terminal" evidence="15">
    <location>
        <begin position="46"/>
        <end position="233"/>
    </location>
</feature>
<name>A0A8J6G7D3_MICOH</name>
<dbReference type="PANTHER" id="PTHR37456:SF6">
    <property type="entry name" value="COLLAGEN ALPHA-1(XXIII) CHAIN-LIKE ISOFORM X2"/>
    <property type="match status" value="1"/>
</dbReference>
<evidence type="ECO:0000256" key="11">
    <source>
        <dbReference type="ARBA" id="ARBA00063820"/>
    </source>
</evidence>
<evidence type="ECO:0000313" key="16">
    <source>
        <dbReference type="EMBL" id="KAH0505756.1"/>
    </source>
</evidence>
<comment type="similarity">
    <text evidence="9">Belongs to the fibril-associated collagens with interrupted helices (FACIT) family.</text>
</comment>
<comment type="caution">
    <text evidence="16">The sequence shown here is derived from an EMBL/GenBank/DDBJ whole genome shotgun (WGS) entry which is preliminary data.</text>
</comment>
<evidence type="ECO:0000256" key="3">
    <source>
        <dbReference type="ARBA" id="ARBA00022530"/>
    </source>
</evidence>
<gene>
    <name evidence="16" type="ORF">LTLLF_176885</name>
</gene>
<dbReference type="InterPro" id="IPR008160">
    <property type="entry name" value="Collagen"/>
</dbReference>
<evidence type="ECO:0000256" key="6">
    <source>
        <dbReference type="ARBA" id="ARBA00023119"/>
    </source>
</evidence>
<dbReference type="AlphaFoldDB" id="A0A8J6G7D3"/>
<reference evidence="16" key="1">
    <citation type="submission" date="2020-03" db="EMBL/GenBank/DDBJ databases">
        <title>Studies in the Genomics of Life Span.</title>
        <authorList>
            <person name="Glass D."/>
        </authorList>
    </citation>
    <scope>NUCLEOTIDE SEQUENCE</scope>
    <source>
        <strain evidence="16">LTLLF</strain>
        <tissue evidence="16">Muscle</tissue>
    </source>
</reference>
<dbReference type="Proteomes" id="UP000710432">
    <property type="component" value="Unassembled WGS sequence"/>
</dbReference>
<evidence type="ECO:0000256" key="13">
    <source>
        <dbReference type="SAM" id="MobiDB-lite"/>
    </source>
</evidence>
<evidence type="ECO:0000313" key="17">
    <source>
        <dbReference type="Proteomes" id="UP000710432"/>
    </source>
</evidence>
<feature type="region of interest" description="Disordered" evidence="13">
    <location>
        <begin position="801"/>
        <end position="821"/>
    </location>
</feature>
<dbReference type="Gene3D" id="2.60.120.200">
    <property type="match status" value="1"/>
</dbReference>
<feature type="region of interest" description="Disordered" evidence="13">
    <location>
        <begin position="222"/>
        <end position="570"/>
    </location>
</feature>
<keyword evidence="3" id="KW-0272">Extracellular matrix</keyword>
<protein>
    <recommendedName>
        <fullName evidence="12">Collagen alpha-1(IX) chain</fullName>
    </recommendedName>
</protein>
<keyword evidence="14" id="KW-1133">Transmembrane helix</keyword>
<feature type="compositionally biased region" description="Low complexity" evidence="13">
    <location>
        <begin position="416"/>
        <end position="451"/>
    </location>
</feature>
<feature type="compositionally biased region" description="Basic and acidic residues" evidence="13">
    <location>
        <begin position="282"/>
        <end position="298"/>
    </location>
</feature>
<organism evidence="16 17">
    <name type="scientific">Microtus ochrogaster</name>
    <name type="common">Prairie vole</name>
    <dbReference type="NCBI Taxonomy" id="79684"/>
    <lineage>
        <taxon>Eukaryota</taxon>
        <taxon>Metazoa</taxon>
        <taxon>Chordata</taxon>
        <taxon>Craniata</taxon>
        <taxon>Vertebrata</taxon>
        <taxon>Euteleostomi</taxon>
        <taxon>Mammalia</taxon>
        <taxon>Eutheria</taxon>
        <taxon>Euarchontoglires</taxon>
        <taxon>Glires</taxon>
        <taxon>Rodentia</taxon>
        <taxon>Myomorpha</taxon>
        <taxon>Muroidea</taxon>
        <taxon>Cricetidae</taxon>
        <taxon>Arvicolinae</taxon>
        <taxon>Microtus</taxon>
    </lineage>
</organism>
<keyword evidence="6 16" id="KW-0176">Collagen</keyword>
<sequence>MMRNILEKIIEYYCQEGIDGEVSLKDRKIPVFFFVCSFLGPWVAATPKRRPRFDLISQFQVERAASRRTVQRVVGSTALQVAYKFGSDVDFRIPTRHLYPSGLPEEYSFLTTFRMTGSTLEKNWHIWQIQDSSGKEQVAVKINGRTKSVSFAYKGLDGSLQSADFSRLPSLFDSQWHKIMIGVERTSATLFLDCVRIESLPIKPRGQIETDGFAVLGKLADNPRVSVPGDRGPKGPVGPPGLTGPDGSPGSVGPRGQKGPPGTTGLPGELGRVGPSGTIGFHDGDPLGHKGAKGEIGEPGRQGHKGEEGDQGELGEVGAQGPPGARGLDGEPGPQGIPGAAGDQGQQGPPGEAGPKGDRGAQGSRGIPGSPGPKGDTGLPGVDGRDGIPGMPGTKGVPGIPGAKGVAGEKGNTGAPGKPGQLGSSGKPGQQGPPGEVGPRGPRGLPGSRGEVGPEGSPGMTGKLGPRGSPGLPGLPGPPGLPGMKGDRGIFGEPGPKGEQGASGEEGEAGERGDLVGNPGEPGLRGPEGVRGLPGMEGPRGPPGPRGVQGEQGATGLPGIQGSPGRAPTDQHIKQVCMRVIQEHFAEMAASLKRPDAGASGLPGRPGPPGPPGPPGENGFPGQMGIRGLPGIKGPPGALGLRGPKAMWSVQQHTHIILVQNISTDFIPASNSNSIPKYFAVLRVKISNLEASLLTLFPYEGDEVNHEHSIWHVREGHSVMLVMLAMLVMMTSSVATRVILALPATGKMAEMENKVRQEWQEFLVCLGPQGPQALLVSVSQLLAPCSLVNVPLAKGLTSESLSVRGSSSQTMPGREAGGRKTPRAGAMTKRFIFSMITHVLLDNQI</sequence>
<evidence type="ECO:0000256" key="12">
    <source>
        <dbReference type="ARBA" id="ARBA00074726"/>
    </source>
</evidence>
<feature type="compositionally biased region" description="Low complexity" evidence="13">
    <location>
        <begin position="331"/>
        <end position="350"/>
    </location>
</feature>
<evidence type="ECO:0000256" key="9">
    <source>
        <dbReference type="ARBA" id="ARBA00049648"/>
    </source>
</evidence>
<evidence type="ECO:0000256" key="8">
    <source>
        <dbReference type="ARBA" id="ARBA00023278"/>
    </source>
</evidence>
<evidence type="ECO:0000256" key="2">
    <source>
        <dbReference type="ARBA" id="ARBA00022525"/>
    </source>
</evidence>
<feature type="compositionally biased region" description="Low complexity" evidence="13">
    <location>
        <begin position="260"/>
        <end position="270"/>
    </location>
</feature>
<dbReference type="FunFam" id="2.60.120.200:FF:000105">
    <property type="entry name" value="Collagen type IX alpha 1 chain"/>
    <property type="match status" value="1"/>
</dbReference>
<dbReference type="EMBL" id="JAATJU010024399">
    <property type="protein sequence ID" value="KAH0505756.1"/>
    <property type="molecule type" value="Genomic_DNA"/>
</dbReference>
<keyword evidence="4" id="KW-0732">Signal</keyword>
<feature type="compositionally biased region" description="Polar residues" evidence="13">
    <location>
        <begin position="801"/>
        <end position="811"/>
    </location>
</feature>
<keyword evidence="8" id="KW-0379">Hydroxylation</keyword>
<keyword evidence="5" id="KW-0677">Repeat</keyword>
<dbReference type="GO" id="GO:0005581">
    <property type="term" value="C:collagen trimer"/>
    <property type="evidence" value="ECO:0007669"/>
    <property type="project" value="UniProtKB-KW"/>
</dbReference>
<dbReference type="InterPro" id="IPR050938">
    <property type="entry name" value="Collagen_Structural_Proteins"/>
</dbReference>
<dbReference type="SUPFAM" id="SSF49899">
    <property type="entry name" value="Concanavalin A-like lectins/glucanases"/>
    <property type="match status" value="1"/>
</dbReference>
<dbReference type="InterPro" id="IPR048287">
    <property type="entry name" value="TSPN-like_N"/>
</dbReference>
<feature type="region of interest" description="Disordered" evidence="13">
    <location>
        <begin position="595"/>
        <end position="629"/>
    </location>
</feature>
<keyword evidence="14" id="KW-0472">Membrane</keyword>
<evidence type="ECO:0000256" key="1">
    <source>
        <dbReference type="ARBA" id="ARBA00004498"/>
    </source>
</evidence>
<accession>A0A8J6G7D3</accession>
<dbReference type="InterPro" id="IPR013320">
    <property type="entry name" value="ConA-like_dom_sf"/>
</dbReference>
<evidence type="ECO:0000256" key="14">
    <source>
        <dbReference type="SAM" id="Phobius"/>
    </source>
</evidence>
<keyword evidence="14" id="KW-0812">Transmembrane</keyword>
<dbReference type="SMART" id="SM00210">
    <property type="entry name" value="TSPN"/>
    <property type="match status" value="1"/>
</dbReference>
<dbReference type="PANTHER" id="PTHR37456">
    <property type="entry name" value="SI:CH211-266K2.1"/>
    <property type="match status" value="1"/>
</dbReference>
<keyword evidence="7" id="KW-1015">Disulfide bond</keyword>
<comment type="function">
    <text evidence="10">Structural component of hyaline cartilage and vitreous of the eye.</text>
</comment>
<comment type="subunit">
    <text evidence="11">Heterotrimer of an alpha 1(IX), an alpha 2(IX) and an alpha 3(IX) chain.</text>
</comment>
<evidence type="ECO:0000256" key="10">
    <source>
        <dbReference type="ARBA" id="ARBA00054091"/>
    </source>
</evidence>
<dbReference type="Pfam" id="PF01391">
    <property type="entry name" value="Collagen"/>
    <property type="match status" value="5"/>
</dbReference>
<evidence type="ECO:0000259" key="15">
    <source>
        <dbReference type="SMART" id="SM00210"/>
    </source>
</evidence>
<comment type="subcellular location">
    <subcellularLocation>
        <location evidence="1">Secreted</location>
        <location evidence="1">Extracellular space</location>
        <location evidence="1">Extracellular matrix</location>
    </subcellularLocation>
</comment>
<feature type="compositionally biased region" description="Pro residues" evidence="13">
    <location>
        <begin position="605"/>
        <end position="615"/>
    </location>
</feature>
<evidence type="ECO:0000256" key="7">
    <source>
        <dbReference type="ARBA" id="ARBA00023157"/>
    </source>
</evidence>
<dbReference type="GO" id="GO:0009887">
    <property type="term" value="P:animal organ morphogenesis"/>
    <property type="evidence" value="ECO:0007669"/>
    <property type="project" value="UniProtKB-ARBA"/>
</dbReference>
<feature type="transmembrane region" description="Helical" evidence="14">
    <location>
        <begin position="719"/>
        <end position="742"/>
    </location>
</feature>